<name>A0ABW1UUB2_9LACO</name>
<reference evidence="2" key="1">
    <citation type="journal article" date="2019" name="Int. J. Syst. Evol. Microbiol.">
        <title>The Global Catalogue of Microorganisms (GCM) 10K type strain sequencing project: providing services to taxonomists for standard genome sequencing and annotation.</title>
        <authorList>
            <consortium name="The Broad Institute Genomics Platform"/>
            <consortium name="The Broad Institute Genome Sequencing Center for Infectious Disease"/>
            <person name="Wu L."/>
            <person name="Ma J."/>
        </authorList>
    </citation>
    <scope>NUCLEOTIDE SEQUENCE [LARGE SCALE GENOMIC DNA]</scope>
    <source>
        <strain evidence="2">CCM 8895</strain>
    </source>
</reference>
<accession>A0ABW1UUB2</accession>
<sequence>MTINVTMEESIYQLLKDVDRNYFTSNRQLNKTSMLYKTVEEVQNSDWFENLKIEAIENYSLATVTLKDATLTNEGQKKLQELKVKYDVDKDNK</sequence>
<comment type="caution">
    <text evidence="1">The sequence shown here is derived from an EMBL/GenBank/DDBJ whole genome shotgun (WGS) entry which is preliminary data.</text>
</comment>
<dbReference type="Proteomes" id="UP001596186">
    <property type="component" value="Unassembled WGS sequence"/>
</dbReference>
<evidence type="ECO:0000313" key="2">
    <source>
        <dbReference type="Proteomes" id="UP001596186"/>
    </source>
</evidence>
<evidence type="ECO:0000313" key="1">
    <source>
        <dbReference type="EMBL" id="MFC6322335.1"/>
    </source>
</evidence>
<protein>
    <submittedName>
        <fullName evidence="1">Uncharacterized protein</fullName>
    </submittedName>
</protein>
<organism evidence="1 2">
    <name type="scientific">Companilactobacillus baiquanensis</name>
    <dbReference type="NCBI Taxonomy" id="2486005"/>
    <lineage>
        <taxon>Bacteria</taxon>
        <taxon>Bacillati</taxon>
        <taxon>Bacillota</taxon>
        <taxon>Bacilli</taxon>
        <taxon>Lactobacillales</taxon>
        <taxon>Lactobacillaceae</taxon>
        <taxon>Companilactobacillus</taxon>
    </lineage>
</organism>
<dbReference type="EMBL" id="JBHSSN010000002">
    <property type="protein sequence ID" value="MFC6322335.1"/>
    <property type="molecule type" value="Genomic_DNA"/>
</dbReference>
<proteinExistence type="predicted"/>
<keyword evidence="2" id="KW-1185">Reference proteome</keyword>
<gene>
    <name evidence="1" type="ORF">ACFP1F_00960</name>
</gene>
<dbReference type="RefSeq" id="WP_125591711.1">
    <property type="nucleotide sequence ID" value="NZ_JBHSSN010000002.1"/>
</dbReference>